<organism evidence="1 2">
    <name type="scientific">Paenibacillus polymyxa</name>
    <name type="common">Bacillus polymyxa</name>
    <dbReference type="NCBI Taxonomy" id="1406"/>
    <lineage>
        <taxon>Bacteria</taxon>
        <taxon>Bacillati</taxon>
        <taxon>Bacillota</taxon>
        <taxon>Bacilli</taxon>
        <taxon>Bacillales</taxon>
        <taxon>Paenibacillaceae</taxon>
        <taxon>Paenibacillus</taxon>
    </lineage>
</organism>
<evidence type="ECO:0000313" key="1">
    <source>
        <dbReference type="EMBL" id="MDH2333760.1"/>
    </source>
</evidence>
<reference evidence="1" key="1">
    <citation type="submission" date="2023-04" db="EMBL/GenBank/DDBJ databases">
        <title>Uncovering the Secrets of Slow-Growing Bacteria in Tropical Savanna Soil through Cultivation and Genomic Analysis.</title>
        <authorList>
            <person name="Goncalves O.S."/>
            <person name="Santana M.F."/>
        </authorList>
    </citation>
    <scope>NUCLEOTIDE SEQUENCE</scope>
    <source>
        <strain evidence="1">ANTI</strain>
    </source>
</reference>
<dbReference type="Pfam" id="PF14112">
    <property type="entry name" value="DUF4284"/>
    <property type="match status" value="1"/>
</dbReference>
<protein>
    <submittedName>
        <fullName evidence="1">Immunity 22 family protein</fullName>
    </submittedName>
</protein>
<dbReference type="EMBL" id="JARVWT010000013">
    <property type="protein sequence ID" value="MDH2333760.1"/>
    <property type="molecule type" value="Genomic_DNA"/>
</dbReference>
<gene>
    <name evidence="1" type="ORF">QDS18_23105</name>
</gene>
<comment type="caution">
    <text evidence="1">The sequence shown here is derived from an EMBL/GenBank/DDBJ whole genome shotgun (WGS) entry which is preliminary data.</text>
</comment>
<sequence length="126" mass="14539">MDCFEKNVVSVWYGHFASEDELFEYVEIKYPEDENEDVFSGFLNDHEIDDFDEDFAEGVFQVDGTDDGIKDVSYVDSFLSPLLHDLSKIDGKYNSLFFIYDCNTSGLLEKSGEKLCFLAAYPYTRD</sequence>
<dbReference type="AlphaFoldDB" id="A0AAP4A224"/>
<dbReference type="InterPro" id="IPR025560">
    <property type="entry name" value="Imm22"/>
</dbReference>
<dbReference type="RefSeq" id="WP_028542320.1">
    <property type="nucleotide sequence ID" value="NZ_CP109848.1"/>
</dbReference>
<name>A0AAP4A224_PAEPO</name>
<dbReference type="Proteomes" id="UP001229409">
    <property type="component" value="Unassembled WGS sequence"/>
</dbReference>
<accession>A0AAP4A224</accession>
<proteinExistence type="predicted"/>
<evidence type="ECO:0000313" key="2">
    <source>
        <dbReference type="Proteomes" id="UP001229409"/>
    </source>
</evidence>